<evidence type="ECO:0000313" key="2">
    <source>
        <dbReference type="EMBL" id="SOD12023.1"/>
    </source>
</evidence>
<feature type="chain" id="PRO_5012583460" description="DUF4843 domain-containing protein" evidence="1">
    <location>
        <begin position="24"/>
        <end position="152"/>
    </location>
</feature>
<organism evidence="2 3">
    <name type="scientific">Pedobacter xixiisoli</name>
    <dbReference type="NCBI Taxonomy" id="1476464"/>
    <lineage>
        <taxon>Bacteria</taxon>
        <taxon>Pseudomonadati</taxon>
        <taxon>Bacteroidota</taxon>
        <taxon>Sphingobacteriia</taxon>
        <taxon>Sphingobacteriales</taxon>
        <taxon>Sphingobacteriaceae</taxon>
        <taxon>Pedobacter</taxon>
    </lineage>
</organism>
<dbReference type="RefSeq" id="WP_097128216.1">
    <property type="nucleotide sequence ID" value="NZ_OCMT01000001.1"/>
</dbReference>
<keyword evidence="1" id="KW-0732">Signal</keyword>
<dbReference type="PROSITE" id="PS51257">
    <property type="entry name" value="PROKAR_LIPOPROTEIN"/>
    <property type="match status" value="1"/>
</dbReference>
<dbReference type="OrthoDB" id="1007362at2"/>
<accession>A0A285ZQS4</accession>
<protein>
    <recommendedName>
        <fullName evidence="4">DUF4843 domain-containing protein</fullName>
    </recommendedName>
</protein>
<feature type="signal peptide" evidence="1">
    <location>
        <begin position="1"/>
        <end position="23"/>
    </location>
</feature>
<keyword evidence="3" id="KW-1185">Reference proteome</keyword>
<sequence>MKFIKSWCLLFVVLLTAACNKDASTPYDNPFFYINVSNNSTVRVASDRNETVEYKVFFSGKRQFETITLDYEFVVGAGLKEGVDFEFVSPKRQLEFLPGIVEMPIAIRWISHPIDAAKDNTLAIKLVRNSKNYTIGLPGPDGLQTKLTIVKF</sequence>
<dbReference type="EMBL" id="OCMT01000001">
    <property type="protein sequence ID" value="SOD12023.1"/>
    <property type="molecule type" value="Genomic_DNA"/>
</dbReference>
<evidence type="ECO:0008006" key="4">
    <source>
        <dbReference type="Google" id="ProtNLM"/>
    </source>
</evidence>
<evidence type="ECO:0000256" key="1">
    <source>
        <dbReference type="SAM" id="SignalP"/>
    </source>
</evidence>
<dbReference type="AlphaFoldDB" id="A0A285ZQS4"/>
<evidence type="ECO:0000313" key="3">
    <source>
        <dbReference type="Proteomes" id="UP000219281"/>
    </source>
</evidence>
<name>A0A285ZQS4_9SPHI</name>
<reference evidence="3" key="1">
    <citation type="submission" date="2017-09" db="EMBL/GenBank/DDBJ databases">
        <authorList>
            <person name="Varghese N."/>
            <person name="Submissions S."/>
        </authorList>
    </citation>
    <scope>NUCLEOTIDE SEQUENCE [LARGE SCALE GENOMIC DNA]</scope>
    <source>
        <strain evidence="3">CGMCC 1.12803</strain>
    </source>
</reference>
<gene>
    <name evidence="2" type="ORF">SAMN06297358_0454</name>
</gene>
<dbReference type="Proteomes" id="UP000219281">
    <property type="component" value="Unassembled WGS sequence"/>
</dbReference>
<proteinExistence type="predicted"/>